<dbReference type="InterPro" id="IPR008274">
    <property type="entry name" value="AldOxase/xan_DH_MoCoBD1"/>
</dbReference>
<dbReference type="RefSeq" id="WP_179978206.1">
    <property type="nucleotide sequence ID" value="NZ_JAJJPB010000005.1"/>
</dbReference>
<proteinExistence type="predicted"/>
<dbReference type="InterPro" id="IPR000674">
    <property type="entry name" value="Ald_Oxase/Xan_DH_a/b"/>
</dbReference>
<keyword evidence="1" id="KW-0500">Molybdenum</keyword>
<evidence type="ECO:0000256" key="2">
    <source>
        <dbReference type="ARBA" id="ARBA00023002"/>
    </source>
</evidence>
<feature type="domain" description="Aldehyde oxidase/xanthine dehydrogenase a/b hammerhead" evidence="3">
    <location>
        <begin position="23"/>
        <end position="130"/>
    </location>
</feature>
<evidence type="ECO:0000313" key="5">
    <source>
        <dbReference type="Proteomes" id="UP001165422"/>
    </source>
</evidence>
<dbReference type="InterPro" id="IPR046867">
    <property type="entry name" value="AldOxase/xan_DH_MoCoBD2"/>
</dbReference>
<dbReference type="Proteomes" id="UP001165422">
    <property type="component" value="Unassembled WGS sequence"/>
</dbReference>
<keyword evidence="2" id="KW-0560">Oxidoreductase</keyword>
<gene>
    <name evidence="4" type="ORF">LN736_06065</name>
</gene>
<protein>
    <submittedName>
        <fullName evidence="4">Xanthine dehydrogenase family protein molybdopterin-binding subunit</fullName>
    </submittedName>
</protein>
<evidence type="ECO:0000259" key="3">
    <source>
        <dbReference type="SMART" id="SM01008"/>
    </source>
</evidence>
<dbReference type="PANTHER" id="PTHR11908">
    <property type="entry name" value="XANTHINE DEHYDROGENASE"/>
    <property type="match status" value="1"/>
</dbReference>
<keyword evidence="5" id="KW-1185">Reference proteome</keyword>
<dbReference type="EMBL" id="JAJJPB010000005">
    <property type="protein sequence ID" value="MCC9294426.1"/>
    <property type="molecule type" value="Genomic_DNA"/>
</dbReference>
<dbReference type="InterPro" id="IPR016208">
    <property type="entry name" value="Ald_Oxase/xanthine_DH-like"/>
</dbReference>
<name>A0ABS8N3N7_9CLOT</name>
<dbReference type="Pfam" id="PF01315">
    <property type="entry name" value="Ald_Xan_dh_C"/>
    <property type="match status" value="1"/>
</dbReference>
<dbReference type="Pfam" id="PF20256">
    <property type="entry name" value="MoCoBD_2"/>
    <property type="match status" value="1"/>
</dbReference>
<dbReference type="PANTHER" id="PTHR11908:SF132">
    <property type="entry name" value="ALDEHYDE OXIDASE 1-RELATED"/>
    <property type="match status" value="1"/>
</dbReference>
<accession>A0ABS8N3N7</accession>
<comment type="caution">
    <text evidence="4">The sequence shown here is derived from an EMBL/GenBank/DDBJ whole genome shotgun (WGS) entry which is preliminary data.</text>
</comment>
<evidence type="ECO:0000313" key="4">
    <source>
        <dbReference type="EMBL" id="MCC9294426.1"/>
    </source>
</evidence>
<dbReference type="SUPFAM" id="SSF56003">
    <property type="entry name" value="Molybdenum cofactor-binding domain"/>
    <property type="match status" value="1"/>
</dbReference>
<dbReference type="SUPFAM" id="SSF54665">
    <property type="entry name" value="CO dehydrogenase molybdoprotein N-domain-like"/>
    <property type="match status" value="1"/>
</dbReference>
<evidence type="ECO:0000256" key="1">
    <source>
        <dbReference type="ARBA" id="ARBA00022505"/>
    </source>
</evidence>
<dbReference type="Pfam" id="PF02738">
    <property type="entry name" value="MoCoBD_1"/>
    <property type="match status" value="1"/>
</dbReference>
<sequence>MSKIEYRYIGKNTERMEAKEIVTGKTIYLDDFKMKDMLYVKALKCPYPSAKIKKIDISKAEAYPGVANVMYYGNMPEICKNWGLNMPPLVPVLHDYGCYVGDAVALVAAEDPNIAERALDLIEIEYEQRTPVFDIKKAIRPDAPKVHPKAFPRGNIVWPVVPFVGEDMMMHLKRGDVDKAFEECDFVDESEADYNSLGSPAAMEPPITVFKYDSRHNRMKAWATTQTPHGYRLNAMILQDGMPNDTTVFNVGGGFGNKAPMATPTQYAAIMAVANPGRPCKVCLTKSEQLTAFDVRIGMYMKIKVGLKDGYVHAVKGDVYLNCGAYNSCGQWQMGVGLGEAQIALGKCKNWDLDGKMVFTNHVMTGPVRGFGGQEIKCAMMPVVMRLVRKAGLDPVDFIAKNFAQTGDGWYWRNKLWYECREQDYAPVTYSTEKRFGWKDKWKGWMKPTKVVGNKAYGVGVSCHGNADVGEDDCVAYVRLDPFQGCAYIHTDVAEQGCGQRSNLRKIVAEVMDMEIEKVYVVEENTENSGYGQGPAGSRGTITSVTAVTRAAEDARRQLLEEAAEKLHASPEDLDTHDSMIFYRHRPEKRWRWNEVVPFAYQAHGIGKYYHDYTKSNYCIYFAEVEIDLETGEAKLVDVAVGSDVGQVIDPATLEMQFQGGFGAAAADTGLMEENVLDKKNGRLLTGNLIDYKWRPFNAFPPMDIVIEESLPEVSRWKAVGLGEISGAPGPAAMMMAISNAIGVDYCEYPASREGILKALGKL</sequence>
<dbReference type="Gene3D" id="3.30.365.10">
    <property type="entry name" value="Aldehyde oxidase/xanthine dehydrogenase, molybdopterin binding domain"/>
    <property type="match status" value="4"/>
</dbReference>
<dbReference type="Gene3D" id="3.90.1170.50">
    <property type="entry name" value="Aldehyde oxidase/xanthine dehydrogenase, a/b hammerhead"/>
    <property type="match status" value="1"/>
</dbReference>
<dbReference type="InterPro" id="IPR036856">
    <property type="entry name" value="Ald_Oxase/Xan_DH_a/b_sf"/>
</dbReference>
<organism evidence="4 5">
    <name type="scientific">Clostridium aromativorans</name>
    <dbReference type="NCBI Taxonomy" id="2836848"/>
    <lineage>
        <taxon>Bacteria</taxon>
        <taxon>Bacillati</taxon>
        <taxon>Bacillota</taxon>
        <taxon>Clostridia</taxon>
        <taxon>Eubacteriales</taxon>
        <taxon>Clostridiaceae</taxon>
        <taxon>Clostridium</taxon>
    </lineage>
</organism>
<reference evidence="4" key="1">
    <citation type="submission" date="2021-11" db="EMBL/GenBank/DDBJ databases">
        <authorList>
            <person name="Qingchun L."/>
            <person name="Dong Z."/>
            <person name="Zongwei Q."/>
            <person name="Jia Z."/>
            <person name="Duotao L."/>
        </authorList>
    </citation>
    <scope>NUCLEOTIDE SEQUENCE</scope>
    <source>
        <strain evidence="4">WLY-B-L2</strain>
    </source>
</reference>
<dbReference type="SMART" id="SM01008">
    <property type="entry name" value="Ald_Xan_dh_C"/>
    <property type="match status" value="1"/>
</dbReference>
<dbReference type="InterPro" id="IPR037165">
    <property type="entry name" value="AldOxase/xan_DH_Mopterin-bd_sf"/>
</dbReference>